<evidence type="ECO:0000313" key="2">
    <source>
        <dbReference type="EMBL" id="NIJ12488.1"/>
    </source>
</evidence>
<dbReference type="EMBL" id="JAAOYM010000001">
    <property type="protein sequence ID" value="NIJ12488.1"/>
    <property type="molecule type" value="Genomic_DNA"/>
</dbReference>
<dbReference type="Proteomes" id="UP000545493">
    <property type="component" value="Unassembled WGS sequence"/>
</dbReference>
<feature type="compositionally biased region" description="Basic and acidic residues" evidence="1">
    <location>
        <begin position="26"/>
        <end position="36"/>
    </location>
</feature>
<organism evidence="2 3">
    <name type="scientific">Saccharomonospora amisosensis</name>
    <dbReference type="NCBI Taxonomy" id="1128677"/>
    <lineage>
        <taxon>Bacteria</taxon>
        <taxon>Bacillati</taxon>
        <taxon>Actinomycetota</taxon>
        <taxon>Actinomycetes</taxon>
        <taxon>Pseudonocardiales</taxon>
        <taxon>Pseudonocardiaceae</taxon>
        <taxon>Saccharomonospora</taxon>
    </lineage>
</organism>
<dbReference type="AlphaFoldDB" id="A0A7X5ZR47"/>
<name>A0A7X5ZR47_9PSEU</name>
<gene>
    <name evidence="2" type="ORF">FHU38_002832</name>
</gene>
<protein>
    <submittedName>
        <fullName evidence="2">Uncharacterized protein</fullName>
    </submittedName>
</protein>
<evidence type="ECO:0000256" key="1">
    <source>
        <dbReference type="SAM" id="MobiDB-lite"/>
    </source>
</evidence>
<feature type="compositionally biased region" description="Polar residues" evidence="1">
    <location>
        <begin position="38"/>
        <end position="47"/>
    </location>
</feature>
<keyword evidence="3" id="KW-1185">Reference proteome</keyword>
<sequence length="56" mass="6165">MKDTRNEETAPYGIPVPDIFDDAPSAEERTTDRADSATRFTGSSRPPTSDDEGPRH</sequence>
<accession>A0A7X5ZR47</accession>
<feature type="region of interest" description="Disordered" evidence="1">
    <location>
        <begin position="1"/>
        <end position="56"/>
    </location>
</feature>
<proteinExistence type="predicted"/>
<comment type="caution">
    <text evidence="2">The sequence shown here is derived from an EMBL/GenBank/DDBJ whole genome shotgun (WGS) entry which is preliminary data.</text>
</comment>
<reference evidence="2 3" key="1">
    <citation type="submission" date="2020-03" db="EMBL/GenBank/DDBJ databases">
        <title>Sequencing the genomes of 1000 actinobacteria strains.</title>
        <authorList>
            <person name="Klenk H.-P."/>
        </authorList>
    </citation>
    <scope>NUCLEOTIDE SEQUENCE [LARGE SCALE GENOMIC DNA]</scope>
    <source>
        <strain evidence="2 3">DSM 45685</strain>
    </source>
</reference>
<evidence type="ECO:0000313" key="3">
    <source>
        <dbReference type="Proteomes" id="UP000545493"/>
    </source>
</evidence>
<dbReference type="RefSeq" id="WP_167171323.1">
    <property type="nucleotide sequence ID" value="NZ_JAAOYM010000001.1"/>
</dbReference>